<organism evidence="17 18">
    <name type="scientific">Momordica charantia</name>
    <name type="common">Bitter gourd</name>
    <name type="synonym">Balsam pear</name>
    <dbReference type="NCBI Taxonomy" id="3673"/>
    <lineage>
        <taxon>Eukaryota</taxon>
        <taxon>Viridiplantae</taxon>
        <taxon>Streptophyta</taxon>
        <taxon>Embryophyta</taxon>
        <taxon>Tracheophyta</taxon>
        <taxon>Spermatophyta</taxon>
        <taxon>Magnoliopsida</taxon>
        <taxon>eudicotyledons</taxon>
        <taxon>Gunneridae</taxon>
        <taxon>Pentapetalae</taxon>
        <taxon>rosids</taxon>
        <taxon>fabids</taxon>
        <taxon>Cucurbitales</taxon>
        <taxon>Cucurbitaceae</taxon>
        <taxon>Momordiceae</taxon>
        <taxon>Momordica</taxon>
    </lineage>
</organism>
<dbReference type="Pfam" id="PF01485">
    <property type="entry name" value="IBR"/>
    <property type="match status" value="2"/>
</dbReference>
<evidence type="ECO:0000256" key="11">
    <source>
        <dbReference type="ARBA" id="ARBA00022786"/>
    </source>
</evidence>
<sequence>MSSTASSVGLSSTPLTVPPENPSRKSKNSSRSSRQLCEICLERKAIDNMFTIEACLHSFCRKCVIKHVAAKINGGSSRVSCPSLDCSRFVEFETCWGMLPKRVAEKWDRALCEALFVEAEKVMCPFKDCSAAMVNLEKGRSADILESECPICHRLFCAKCRVPWHARVTCEEYQRQKKSKKRGREDDDALLKDMARKMEWMRCPRCKFFVEKTYGCLHITCRCKFEFCYACGSQWSHNHGGCRQPN</sequence>
<dbReference type="OrthoDB" id="10009520at2759"/>
<dbReference type="InterPro" id="IPR017907">
    <property type="entry name" value="Znf_RING_CS"/>
</dbReference>
<comment type="similarity">
    <text evidence="5">Belongs to the RBR family. Ariadne subfamily.</text>
</comment>
<dbReference type="GO" id="GO:0016567">
    <property type="term" value="P:protein ubiquitination"/>
    <property type="evidence" value="ECO:0007669"/>
    <property type="project" value="UniProtKB-UniPathway"/>
</dbReference>
<evidence type="ECO:0000259" key="15">
    <source>
        <dbReference type="PROSITE" id="PS50089"/>
    </source>
</evidence>
<evidence type="ECO:0000313" key="17">
    <source>
        <dbReference type="Proteomes" id="UP000504603"/>
    </source>
</evidence>
<dbReference type="PROSITE" id="PS00518">
    <property type="entry name" value="ZF_RING_1"/>
    <property type="match status" value="1"/>
</dbReference>
<keyword evidence="17" id="KW-1185">Reference proteome</keyword>
<dbReference type="CDD" id="cd22582">
    <property type="entry name" value="BRcat_RBR_unk"/>
    <property type="match status" value="1"/>
</dbReference>
<dbReference type="InterPro" id="IPR013083">
    <property type="entry name" value="Znf_RING/FYVE/PHD"/>
</dbReference>
<dbReference type="InterPro" id="IPR001841">
    <property type="entry name" value="Znf_RING"/>
</dbReference>
<dbReference type="EC" id="2.3.2.31" evidence="6"/>
<dbReference type="SUPFAM" id="SSF57850">
    <property type="entry name" value="RING/U-box"/>
    <property type="match status" value="3"/>
</dbReference>
<evidence type="ECO:0000256" key="8">
    <source>
        <dbReference type="ARBA" id="ARBA00022723"/>
    </source>
</evidence>
<dbReference type="InterPro" id="IPR044066">
    <property type="entry name" value="TRIAD_supradom"/>
</dbReference>
<evidence type="ECO:0000256" key="7">
    <source>
        <dbReference type="ARBA" id="ARBA00022679"/>
    </source>
</evidence>
<dbReference type="CDD" id="cd22584">
    <property type="entry name" value="Rcat_RBR_unk"/>
    <property type="match status" value="1"/>
</dbReference>
<evidence type="ECO:0000256" key="10">
    <source>
        <dbReference type="ARBA" id="ARBA00022771"/>
    </source>
</evidence>
<protein>
    <recommendedName>
        <fullName evidence="6">RBR-type E3 ubiquitin transferase</fullName>
        <ecNumber evidence="6">2.3.2.31</ecNumber>
    </recommendedName>
</protein>
<comment type="cofactor">
    <cofactor evidence="2">
        <name>Zn(2+)</name>
        <dbReference type="ChEBI" id="CHEBI:29105"/>
    </cofactor>
</comment>
<accession>A0A6J1CX43</accession>
<comment type="catalytic activity">
    <reaction evidence="1">
        <text>[E2 ubiquitin-conjugating enzyme]-S-ubiquitinyl-L-cysteine + [acceptor protein]-L-lysine = [E2 ubiquitin-conjugating enzyme]-L-cysteine + [acceptor protein]-N(6)-ubiquitinyl-L-lysine.</text>
        <dbReference type="EC" id="2.3.2.31"/>
    </reaction>
</comment>
<feature type="compositionally biased region" description="Low complexity" evidence="14">
    <location>
        <begin position="1"/>
        <end position="12"/>
    </location>
</feature>
<evidence type="ECO:0000256" key="12">
    <source>
        <dbReference type="ARBA" id="ARBA00022833"/>
    </source>
</evidence>
<evidence type="ECO:0000256" key="1">
    <source>
        <dbReference type="ARBA" id="ARBA00001798"/>
    </source>
</evidence>
<dbReference type="SMART" id="SM00647">
    <property type="entry name" value="IBR"/>
    <property type="match status" value="2"/>
</dbReference>
<dbReference type="UniPathway" id="UPA00143"/>
<dbReference type="KEGG" id="mcha:111015371"/>
<keyword evidence="7" id="KW-0808">Transferase</keyword>
<dbReference type="GO" id="GO:0008270">
    <property type="term" value="F:zinc ion binding"/>
    <property type="evidence" value="ECO:0007669"/>
    <property type="project" value="UniProtKB-KW"/>
</dbReference>
<dbReference type="Gene3D" id="3.30.40.10">
    <property type="entry name" value="Zinc/RING finger domain, C3HC4 (zinc finger)"/>
    <property type="match status" value="1"/>
</dbReference>
<dbReference type="SMART" id="SM00184">
    <property type="entry name" value="RING"/>
    <property type="match status" value="1"/>
</dbReference>
<evidence type="ECO:0000256" key="13">
    <source>
        <dbReference type="PROSITE-ProRule" id="PRU00175"/>
    </source>
</evidence>
<dbReference type="Pfam" id="PF00097">
    <property type="entry name" value="zf-C3HC4"/>
    <property type="match status" value="1"/>
</dbReference>
<comment type="pathway">
    <text evidence="4">Protein modification; protein ubiquitination.</text>
</comment>
<dbReference type="InterPro" id="IPR002867">
    <property type="entry name" value="IBR_dom"/>
</dbReference>
<comment type="function">
    <text evidence="3">Might act as an E3 ubiquitin-protein ligase, or as part of E3 complex, which accepts ubiquitin from specific E2 ubiquitin-conjugating enzymes and then transfers it to substrates.</text>
</comment>
<keyword evidence="8" id="KW-0479">Metal-binding</keyword>
<evidence type="ECO:0000256" key="2">
    <source>
        <dbReference type="ARBA" id="ARBA00001947"/>
    </source>
</evidence>
<keyword evidence="10 13" id="KW-0863">Zinc-finger</keyword>
<proteinExistence type="inferred from homology"/>
<evidence type="ECO:0000259" key="16">
    <source>
        <dbReference type="PROSITE" id="PS51873"/>
    </source>
</evidence>
<feature type="domain" description="RING-type" evidence="16">
    <location>
        <begin position="33"/>
        <end position="246"/>
    </location>
</feature>
<evidence type="ECO:0000256" key="5">
    <source>
        <dbReference type="ARBA" id="ARBA00005884"/>
    </source>
</evidence>
<evidence type="ECO:0000256" key="6">
    <source>
        <dbReference type="ARBA" id="ARBA00012251"/>
    </source>
</evidence>
<dbReference type="InterPro" id="IPR018957">
    <property type="entry name" value="Znf_C3HC4_RING-type"/>
</dbReference>
<keyword evidence="9" id="KW-0677">Repeat</keyword>
<dbReference type="GeneID" id="111015371"/>
<dbReference type="FunFam" id="3.30.40.10:FF:000230">
    <property type="entry name" value="RBR-type E3 ubiquitin transferase"/>
    <property type="match status" value="1"/>
</dbReference>
<evidence type="ECO:0000313" key="18">
    <source>
        <dbReference type="RefSeq" id="XP_022146079.1"/>
    </source>
</evidence>
<dbReference type="InterPro" id="IPR031127">
    <property type="entry name" value="E3_UB_ligase_RBR"/>
</dbReference>
<dbReference type="Proteomes" id="UP000504603">
    <property type="component" value="Unplaced"/>
</dbReference>
<evidence type="ECO:0000256" key="14">
    <source>
        <dbReference type="SAM" id="MobiDB-lite"/>
    </source>
</evidence>
<dbReference type="PANTHER" id="PTHR11685">
    <property type="entry name" value="RBR FAMILY RING FINGER AND IBR DOMAIN-CONTAINING"/>
    <property type="match status" value="1"/>
</dbReference>
<dbReference type="Gene3D" id="1.20.120.1750">
    <property type="match status" value="1"/>
</dbReference>
<gene>
    <name evidence="18" type="primary">LOC111015371</name>
</gene>
<feature type="domain" description="RING-type" evidence="15">
    <location>
        <begin position="37"/>
        <end position="82"/>
    </location>
</feature>
<dbReference type="PROSITE" id="PS51873">
    <property type="entry name" value="TRIAD"/>
    <property type="match status" value="1"/>
</dbReference>
<reference evidence="18" key="1">
    <citation type="submission" date="2025-08" db="UniProtKB">
        <authorList>
            <consortium name="RefSeq"/>
        </authorList>
    </citation>
    <scope>IDENTIFICATION</scope>
    <source>
        <strain evidence="18">OHB3-1</strain>
    </source>
</reference>
<name>A0A6J1CX43_MOMCH</name>
<dbReference type="AlphaFoldDB" id="A0A6J1CX43"/>
<dbReference type="PROSITE" id="PS50089">
    <property type="entry name" value="ZF_RING_2"/>
    <property type="match status" value="1"/>
</dbReference>
<keyword evidence="11" id="KW-0833">Ubl conjugation pathway</keyword>
<dbReference type="RefSeq" id="XP_022146079.1">
    <property type="nucleotide sequence ID" value="XM_022290387.1"/>
</dbReference>
<evidence type="ECO:0000256" key="4">
    <source>
        <dbReference type="ARBA" id="ARBA00004906"/>
    </source>
</evidence>
<keyword evidence="12" id="KW-0862">Zinc</keyword>
<feature type="region of interest" description="Disordered" evidence="14">
    <location>
        <begin position="1"/>
        <end position="29"/>
    </location>
</feature>
<evidence type="ECO:0000256" key="3">
    <source>
        <dbReference type="ARBA" id="ARBA00003976"/>
    </source>
</evidence>
<evidence type="ECO:0000256" key="9">
    <source>
        <dbReference type="ARBA" id="ARBA00022737"/>
    </source>
</evidence>
<dbReference type="GO" id="GO:0061630">
    <property type="term" value="F:ubiquitin protein ligase activity"/>
    <property type="evidence" value="ECO:0007669"/>
    <property type="project" value="UniProtKB-EC"/>
</dbReference>